<keyword evidence="4" id="KW-1185">Reference proteome</keyword>
<evidence type="ECO:0000259" key="1">
    <source>
        <dbReference type="Pfam" id="PF05368"/>
    </source>
</evidence>
<sequence length="291" mass="33161">MPRTVLVTSTTPACRHVVSKLLSSPDCPAIRVITRSAVGIQETFPPQLRSEPHSIILVEDFRGPVFAAAFRGVSVVFHNGPVLLPSEETMAIATIDEARIARVEHFVFCSVLQPIRVKLTTHKVKLRLEEYLIESRLNYTILQPPHYMQNVSIRHSLVTGKIPLGYSPNTSHGFIDLVDLATVVRNIVMDPVQHRFARYEIVGQNISYNDIASAISRISRRNVRCDVMTSQEFVEKMRTSEEVRNEYAEDSLMRLLVYYDRWGLTGNTNVLRWLLGREPGTWEGYVRRELS</sequence>
<dbReference type="EMBL" id="KN837413">
    <property type="protein sequence ID" value="KIJ25483.1"/>
    <property type="molecule type" value="Genomic_DNA"/>
</dbReference>
<dbReference type="HOGENOM" id="CLU_007383_10_2_1"/>
<accession>A0A0C9T8W3</accession>
<evidence type="ECO:0000313" key="2">
    <source>
        <dbReference type="EMBL" id="KIJ25483.1"/>
    </source>
</evidence>
<gene>
    <name evidence="3" type="ORF">M422DRAFT_263584</name>
    <name evidence="2" type="ORF">M422DRAFT_785561</name>
</gene>
<dbReference type="SUPFAM" id="SSF51735">
    <property type="entry name" value="NAD(P)-binding Rossmann-fold domains"/>
    <property type="match status" value="1"/>
</dbReference>
<dbReference type="AlphaFoldDB" id="A0A0C9T8W3"/>
<proteinExistence type="predicted"/>
<dbReference type="Pfam" id="PF05368">
    <property type="entry name" value="NmrA"/>
    <property type="match status" value="1"/>
</dbReference>
<reference evidence="2 4" key="1">
    <citation type="submission" date="2014-06" db="EMBL/GenBank/DDBJ databases">
        <title>Evolutionary Origins and Diversification of the Mycorrhizal Mutualists.</title>
        <authorList>
            <consortium name="DOE Joint Genome Institute"/>
            <consortium name="Mycorrhizal Genomics Consortium"/>
            <person name="Kohler A."/>
            <person name="Kuo A."/>
            <person name="Nagy L.G."/>
            <person name="Floudas D."/>
            <person name="Copeland A."/>
            <person name="Barry K.W."/>
            <person name="Cichocki N."/>
            <person name="Veneault-Fourrey C."/>
            <person name="LaButti K."/>
            <person name="Lindquist E.A."/>
            <person name="Lipzen A."/>
            <person name="Lundell T."/>
            <person name="Morin E."/>
            <person name="Murat C."/>
            <person name="Riley R."/>
            <person name="Ohm R."/>
            <person name="Sun H."/>
            <person name="Tunlid A."/>
            <person name="Henrissat B."/>
            <person name="Grigoriev I.V."/>
            <person name="Hibbett D.S."/>
            <person name="Martin F."/>
        </authorList>
    </citation>
    <scope>NUCLEOTIDE SEQUENCE [LARGE SCALE GENOMIC DNA]</scope>
    <source>
        <strain evidence="2 4">SS14</strain>
    </source>
</reference>
<dbReference type="EMBL" id="KN837201">
    <property type="protein sequence ID" value="KIJ34270.1"/>
    <property type="molecule type" value="Genomic_DNA"/>
</dbReference>
<evidence type="ECO:0000313" key="4">
    <source>
        <dbReference type="Proteomes" id="UP000054279"/>
    </source>
</evidence>
<feature type="domain" description="NmrA-like" evidence="1">
    <location>
        <begin position="63"/>
        <end position="246"/>
    </location>
</feature>
<dbReference type="PANTHER" id="PTHR43162:SF1">
    <property type="entry name" value="PRESTALK A DIFFERENTIATION PROTEIN A"/>
    <property type="match status" value="1"/>
</dbReference>
<dbReference type="InterPro" id="IPR008030">
    <property type="entry name" value="NmrA-like"/>
</dbReference>
<dbReference type="PANTHER" id="PTHR43162">
    <property type="match status" value="1"/>
</dbReference>
<dbReference type="OrthoDB" id="419598at2759"/>
<dbReference type="InterPro" id="IPR036291">
    <property type="entry name" value="NAD(P)-bd_dom_sf"/>
</dbReference>
<dbReference type="Proteomes" id="UP000054279">
    <property type="component" value="Unassembled WGS sequence"/>
</dbReference>
<name>A0A0C9T8W3_SPHS4</name>
<dbReference type="Gene3D" id="3.90.25.10">
    <property type="entry name" value="UDP-galactose 4-epimerase, domain 1"/>
    <property type="match status" value="1"/>
</dbReference>
<dbReference type="InterPro" id="IPR051604">
    <property type="entry name" value="Ergot_Alk_Oxidoreductase"/>
</dbReference>
<dbReference type="Gene3D" id="3.40.50.720">
    <property type="entry name" value="NAD(P)-binding Rossmann-like Domain"/>
    <property type="match status" value="1"/>
</dbReference>
<protein>
    <recommendedName>
        <fullName evidence="1">NmrA-like domain-containing protein</fullName>
    </recommendedName>
</protein>
<organism evidence="2 4">
    <name type="scientific">Sphaerobolus stellatus (strain SS14)</name>
    <dbReference type="NCBI Taxonomy" id="990650"/>
    <lineage>
        <taxon>Eukaryota</taxon>
        <taxon>Fungi</taxon>
        <taxon>Dikarya</taxon>
        <taxon>Basidiomycota</taxon>
        <taxon>Agaricomycotina</taxon>
        <taxon>Agaricomycetes</taxon>
        <taxon>Phallomycetidae</taxon>
        <taxon>Geastrales</taxon>
        <taxon>Sphaerobolaceae</taxon>
        <taxon>Sphaerobolus</taxon>
    </lineage>
</organism>
<evidence type="ECO:0000313" key="3">
    <source>
        <dbReference type="EMBL" id="KIJ34270.1"/>
    </source>
</evidence>